<dbReference type="EMBL" id="JAOPHQ010002565">
    <property type="protein sequence ID" value="KAK0146576.1"/>
    <property type="molecule type" value="Genomic_DNA"/>
</dbReference>
<protein>
    <submittedName>
        <fullName evidence="2">Uncharacterized protein</fullName>
    </submittedName>
</protein>
<dbReference type="AlphaFoldDB" id="A0AA47MUV3"/>
<proteinExistence type="predicted"/>
<dbReference type="PANTHER" id="PTHR31025:SF19">
    <property type="entry name" value="SI:CH73-42K18.1-RELATED"/>
    <property type="match status" value="1"/>
</dbReference>
<reference evidence="2" key="1">
    <citation type="journal article" date="2023" name="Front. Mar. Sci.">
        <title>A new Merluccius polli reference genome to investigate the effects of global change in West African waters.</title>
        <authorList>
            <person name="Mateo J.L."/>
            <person name="Blanco-Fernandez C."/>
            <person name="Garcia-Vazquez E."/>
            <person name="Machado-Schiaffino G."/>
        </authorList>
    </citation>
    <scope>NUCLEOTIDE SEQUENCE</scope>
    <source>
        <strain evidence="2">C29</strain>
        <tissue evidence="2">Fin</tissue>
    </source>
</reference>
<name>A0AA47MUV3_MERPO</name>
<accession>A0AA47MUV3</accession>
<sequence>MEKGGRKEGKERERRRDRRKGERKDGGRKEIEEEEEGGRKEGWRDNVTALRSVVLRGLPILLGDDSSEVYKTCFDTAKEEALASVTVGVLTVVNEDAQQQGLNAVHLQPISTAIILEGSTVMDNVRDFPQAVCLLFGLMYALHLDYPKCMANTLRFIQAVMLGLGSKTLPPKLLSLKNKLLGFDSTPGKPSLRACLMPGSVGFRFLNMSKFCCLYSKYCAKRRNASKWLNFLARRNLRMNASSVLRNPMSGLVMIMSRTSWMSWCNVSGFSLSSTLAFSRVSGDRPACSITAARQCATLLTANSLFKAHFKPRPKCCCLPRSDEDTDCSDDTHSAGGSCSVDVFVSAAARRQCFCFPPHPSSPSEDFI</sequence>
<dbReference type="PANTHER" id="PTHR31025">
    <property type="entry name" value="SI:CH211-196P9.1-RELATED"/>
    <property type="match status" value="1"/>
</dbReference>
<evidence type="ECO:0000256" key="1">
    <source>
        <dbReference type="SAM" id="MobiDB-lite"/>
    </source>
</evidence>
<comment type="caution">
    <text evidence="2">The sequence shown here is derived from an EMBL/GenBank/DDBJ whole genome shotgun (WGS) entry which is preliminary data.</text>
</comment>
<evidence type="ECO:0000313" key="2">
    <source>
        <dbReference type="EMBL" id="KAK0146576.1"/>
    </source>
</evidence>
<organism evidence="2 3">
    <name type="scientific">Merluccius polli</name>
    <name type="common">Benguela hake</name>
    <name type="synonym">Merluccius cadenati</name>
    <dbReference type="NCBI Taxonomy" id="89951"/>
    <lineage>
        <taxon>Eukaryota</taxon>
        <taxon>Metazoa</taxon>
        <taxon>Chordata</taxon>
        <taxon>Craniata</taxon>
        <taxon>Vertebrata</taxon>
        <taxon>Euteleostomi</taxon>
        <taxon>Actinopterygii</taxon>
        <taxon>Neopterygii</taxon>
        <taxon>Teleostei</taxon>
        <taxon>Neoteleostei</taxon>
        <taxon>Acanthomorphata</taxon>
        <taxon>Zeiogadaria</taxon>
        <taxon>Gadariae</taxon>
        <taxon>Gadiformes</taxon>
        <taxon>Gadoidei</taxon>
        <taxon>Merlucciidae</taxon>
        <taxon>Merluccius</taxon>
    </lineage>
</organism>
<feature type="region of interest" description="Disordered" evidence="1">
    <location>
        <begin position="1"/>
        <end position="40"/>
    </location>
</feature>
<evidence type="ECO:0000313" key="3">
    <source>
        <dbReference type="Proteomes" id="UP001174136"/>
    </source>
</evidence>
<gene>
    <name evidence="2" type="ORF">N1851_014080</name>
</gene>
<dbReference type="Proteomes" id="UP001174136">
    <property type="component" value="Unassembled WGS sequence"/>
</dbReference>
<keyword evidence="3" id="KW-1185">Reference proteome</keyword>